<dbReference type="Proteomes" id="UP000008141">
    <property type="component" value="Unassembled WGS sequence"/>
</dbReference>
<keyword evidence="3" id="KW-1185">Reference proteome</keyword>
<dbReference type="EMBL" id="GL433864">
    <property type="protein sequence ID" value="EFN51396.1"/>
    <property type="molecule type" value="Genomic_DNA"/>
</dbReference>
<dbReference type="AlphaFoldDB" id="E1ZS00"/>
<dbReference type="GeneID" id="17350835"/>
<evidence type="ECO:0000313" key="3">
    <source>
        <dbReference type="Proteomes" id="UP000008141"/>
    </source>
</evidence>
<accession>E1ZS00</accession>
<protein>
    <submittedName>
        <fullName evidence="2">Uncharacterized protein</fullName>
    </submittedName>
</protein>
<reference evidence="2 3" key="1">
    <citation type="journal article" date="2010" name="Plant Cell">
        <title>The Chlorella variabilis NC64A genome reveals adaptation to photosymbiosis, coevolution with viruses, and cryptic sex.</title>
        <authorList>
            <person name="Blanc G."/>
            <person name="Duncan G."/>
            <person name="Agarkova I."/>
            <person name="Borodovsky M."/>
            <person name="Gurnon J."/>
            <person name="Kuo A."/>
            <person name="Lindquist E."/>
            <person name="Lucas S."/>
            <person name="Pangilinan J."/>
            <person name="Polle J."/>
            <person name="Salamov A."/>
            <person name="Terry A."/>
            <person name="Yamada T."/>
            <person name="Dunigan D.D."/>
            <person name="Grigoriev I.V."/>
            <person name="Claverie J.M."/>
            <person name="Van Etten J.L."/>
        </authorList>
    </citation>
    <scope>NUCLEOTIDE SEQUENCE [LARGE SCALE GENOMIC DNA]</scope>
    <source>
        <strain evidence="2 3">NC64A</strain>
    </source>
</reference>
<evidence type="ECO:0000256" key="1">
    <source>
        <dbReference type="SAM" id="MobiDB-lite"/>
    </source>
</evidence>
<evidence type="ECO:0000313" key="2">
    <source>
        <dbReference type="EMBL" id="EFN51396.1"/>
    </source>
</evidence>
<feature type="compositionally biased region" description="Low complexity" evidence="1">
    <location>
        <begin position="224"/>
        <end position="243"/>
    </location>
</feature>
<feature type="region of interest" description="Disordered" evidence="1">
    <location>
        <begin position="156"/>
        <end position="259"/>
    </location>
</feature>
<gene>
    <name evidence="2" type="ORF">CHLNCDRAFT_141024</name>
</gene>
<dbReference type="KEGG" id="cvr:CHLNCDRAFT_141024"/>
<name>E1ZS00_CHLVA</name>
<sequence>MQWLANVCSGLAGLFAAQPRAPAPGTNEHLELRVQVRREFLAERAKPPEQRDVERALQLRIQELRLGIEDCEQAREELSAALERRPARVVALSRLELPERVVQEMRRVPAMDLCAACHRKLEAAEAREELLIKWGQDLADDYRRVGLLREQQAGTTAAPVVPQQQQEPPVVGAVAPAPKQQQQQQEQQQGAPASDTPTGVLDMQQRLQLRGSSSEEHEVEEAAGGEQAAAGGEQVAALQAAQAPLLHSRRRRQDAAGAF</sequence>
<feature type="compositionally biased region" description="Low complexity" evidence="1">
    <location>
        <begin position="157"/>
        <end position="193"/>
    </location>
</feature>
<dbReference type="RefSeq" id="XP_005843498.1">
    <property type="nucleotide sequence ID" value="XM_005843436.1"/>
</dbReference>
<proteinExistence type="predicted"/>
<organism evidence="3">
    <name type="scientific">Chlorella variabilis</name>
    <name type="common">Green alga</name>
    <dbReference type="NCBI Taxonomy" id="554065"/>
    <lineage>
        <taxon>Eukaryota</taxon>
        <taxon>Viridiplantae</taxon>
        <taxon>Chlorophyta</taxon>
        <taxon>core chlorophytes</taxon>
        <taxon>Trebouxiophyceae</taxon>
        <taxon>Chlorellales</taxon>
        <taxon>Chlorellaceae</taxon>
        <taxon>Chlorella clade</taxon>
        <taxon>Chlorella</taxon>
    </lineage>
</organism>
<dbReference type="InParanoid" id="E1ZS00"/>